<feature type="compositionally biased region" description="Basic and acidic residues" evidence="5">
    <location>
        <begin position="600"/>
        <end position="613"/>
    </location>
</feature>
<dbReference type="InterPro" id="IPR050131">
    <property type="entry name" value="Peptidase_S8_subtilisin-like"/>
</dbReference>
<sequence length="624" mass="63491">MKKIVTGALCALAAICCAVSVSLAQQPAAKSQRVTIAQDEPAFGLIVKLKGNTAAAANADTVRSFSAKAGVALAKGRAMTDRVAVYSFQTMQTRAEATAAAVRLAADPAVEYAVPDRLMTLAQAAPNDPQWDAQWHYHAPAQVPGGSNLAAAWATTRGSRAITVAVIDSGIRSAHPDLAARIVPGYDFVSAFNELLAYGVPASWFANDGDGRDNDPTDPGDWLTSAERSALPSAFVSAFNPSVMSSSWHGTHVAGTIAAVADNGVGVAGMADIQILPVRTMGRLGRGMQSDILAGILWAAGVPVSGAPPNPNPAHIINLSLGGSGPCDAAYIDVMDQLRARNKIVIAATGNEGGPVSSPANCNGVIAVTAHAYNGDNAYYANTGLLTVVSAPGGGCGFFSFSGGACSSRSDRVLSTVNSSNTAPGAEGYGLSQGTSMAAPHVSGAVALMLSLSPSLQPAIVRSLLETTARPHPPGTTCASPLNAGICGAGLLDAGAAVAAVHSRLPTVSISMPAIERPGRTIQMIGNVQLKTAAGLKQVVWRQVGGPPVNLVHESPGSTLATFTTPPTGTVSFEARAIDDSGFTGVGTASMRVIFTAGHRAADSADTERRPNAERPGAGHGPGW</sequence>
<dbReference type="InterPro" id="IPR034176">
    <property type="entry name" value="Peptidases_S8_13"/>
</dbReference>
<keyword evidence="2 7" id="KW-0645">Protease</keyword>
<organism evidence="7">
    <name type="scientific">uncultured organism</name>
    <dbReference type="NCBI Taxonomy" id="155900"/>
    <lineage>
        <taxon>unclassified sequences</taxon>
        <taxon>environmental samples</taxon>
    </lineage>
</organism>
<dbReference type="PROSITE" id="PS51892">
    <property type="entry name" value="SUBTILASE"/>
    <property type="match status" value="1"/>
</dbReference>
<feature type="region of interest" description="Disordered" evidence="5">
    <location>
        <begin position="600"/>
        <end position="624"/>
    </location>
</feature>
<accession>D7GN87</accession>
<feature type="domain" description="Peptidase S8/S53" evidence="6">
    <location>
        <begin position="160"/>
        <end position="476"/>
    </location>
</feature>
<keyword evidence="4" id="KW-0720">Serine protease</keyword>
<protein>
    <submittedName>
        <fullName evidence="7">Serine protease</fullName>
    </submittedName>
</protein>
<dbReference type="GO" id="GO:0004252">
    <property type="term" value="F:serine-type endopeptidase activity"/>
    <property type="evidence" value="ECO:0007669"/>
    <property type="project" value="InterPro"/>
</dbReference>
<dbReference type="PROSITE" id="PS00136">
    <property type="entry name" value="SUBTILASE_ASP"/>
    <property type="match status" value="1"/>
</dbReference>
<dbReference type="InterPro" id="IPR022398">
    <property type="entry name" value="Peptidase_S8_His-AS"/>
</dbReference>
<dbReference type="InterPro" id="IPR023827">
    <property type="entry name" value="Peptidase_S8_Asp-AS"/>
</dbReference>
<name>D7GN87_9ZZZZ</name>
<dbReference type="InterPro" id="IPR015500">
    <property type="entry name" value="Peptidase_S8_subtilisin-rel"/>
</dbReference>
<dbReference type="PANTHER" id="PTHR43806">
    <property type="entry name" value="PEPTIDASE S8"/>
    <property type="match status" value="1"/>
</dbReference>
<evidence type="ECO:0000256" key="1">
    <source>
        <dbReference type="ARBA" id="ARBA00011073"/>
    </source>
</evidence>
<evidence type="ECO:0000256" key="2">
    <source>
        <dbReference type="ARBA" id="ARBA00022670"/>
    </source>
</evidence>
<dbReference type="InterPro" id="IPR000209">
    <property type="entry name" value="Peptidase_S8/S53_dom"/>
</dbReference>
<evidence type="ECO:0000259" key="6">
    <source>
        <dbReference type="Pfam" id="PF00082"/>
    </source>
</evidence>
<evidence type="ECO:0000256" key="4">
    <source>
        <dbReference type="ARBA" id="ARBA00022825"/>
    </source>
</evidence>
<comment type="similarity">
    <text evidence="1">Belongs to the peptidase S8 family.</text>
</comment>
<dbReference type="AlphaFoldDB" id="D7GN87"/>
<dbReference type="EMBL" id="FN908465">
    <property type="protein sequence ID" value="CBM43233.1"/>
    <property type="molecule type" value="Genomic_DNA"/>
</dbReference>
<dbReference type="SUPFAM" id="SSF52743">
    <property type="entry name" value="Subtilisin-like"/>
    <property type="match status" value="1"/>
</dbReference>
<dbReference type="PROSITE" id="PS00137">
    <property type="entry name" value="SUBTILASE_HIS"/>
    <property type="match status" value="1"/>
</dbReference>
<dbReference type="Gene3D" id="3.40.50.200">
    <property type="entry name" value="Peptidase S8/S53 domain"/>
    <property type="match status" value="1"/>
</dbReference>
<dbReference type="PRINTS" id="PR00723">
    <property type="entry name" value="SUBTILISIN"/>
</dbReference>
<dbReference type="GO" id="GO:0006508">
    <property type="term" value="P:proteolysis"/>
    <property type="evidence" value="ECO:0007669"/>
    <property type="project" value="UniProtKB-KW"/>
</dbReference>
<dbReference type="CDD" id="cd07496">
    <property type="entry name" value="Peptidases_S8_13"/>
    <property type="match status" value="1"/>
</dbReference>
<evidence type="ECO:0000313" key="7">
    <source>
        <dbReference type="EMBL" id="CBM43233.1"/>
    </source>
</evidence>
<dbReference type="InterPro" id="IPR023828">
    <property type="entry name" value="Peptidase_S8_Ser-AS"/>
</dbReference>
<dbReference type="PROSITE" id="PS00138">
    <property type="entry name" value="SUBTILASE_SER"/>
    <property type="match status" value="1"/>
</dbReference>
<dbReference type="InterPro" id="IPR036852">
    <property type="entry name" value="Peptidase_S8/S53_dom_sf"/>
</dbReference>
<reference evidence="7" key="1">
    <citation type="journal article" date="2011" name="Microb. Biotechnol.">
        <title>Enzymes for the laundry industries: tapping the vast metagenomic pool of alkaline proteases.</title>
        <authorList>
            <person name="Niehaus F."/>
            <person name="Gabor E."/>
            <person name="Wieland S."/>
            <person name="Siegert P."/>
            <person name="Maurer K.H."/>
            <person name="Eck J."/>
        </authorList>
    </citation>
    <scope>NUCLEOTIDE SEQUENCE</scope>
    <source>
        <strain evidence="7">SMalki007_M12_N13</strain>
    </source>
</reference>
<evidence type="ECO:0000256" key="3">
    <source>
        <dbReference type="ARBA" id="ARBA00022801"/>
    </source>
</evidence>
<dbReference type="Pfam" id="PF00082">
    <property type="entry name" value="Peptidase_S8"/>
    <property type="match status" value="1"/>
</dbReference>
<dbReference type="PANTHER" id="PTHR43806:SF11">
    <property type="entry name" value="CEREVISIN-RELATED"/>
    <property type="match status" value="1"/>
</dbReference>
<keyword evidence="3" id="KW-0378">Hydrolase</keyword>
<evidence type="ECO:0000256" key="5">
    <source>
        <dbReference type="SAM" id="MobiDB-lite"/>
    </source>
</evidence>
<proteinExistence type="inferred from homology"/>